<dbReference type="InterPro" id="IPR011109">
    <property type="entry name" value="DNA_bind_recombinase_dom"/>
</dbReference>
<dbReference type="PROSITE" id="PS51736">
    <property type="entry name" value="RECOMBINASES_3"/>
    <property type="match status" value="1"/>
</dbReference>
<dbReference type="Pfam" id="PF13408">
    <property type="entry name" value="Zn_ribbon_recom"/>
    <property type="match status" value="1"/>
</dbReference>
<dbReference type="Pfam" id="PF07508">
    <property type="entry name" value="Recombinase"/>
    <property type="match status" value="1"/>
</dbReference>
<gene>
    <name evidence="4" type="ORF">H6A19_10115</name>
</gene>
<dbReference type="CDD" id="cd00338">
    <property type="entry name" value="Ser_Recombinase"/>
    <property type="match status" value="1"/>
</dbReference>
<dbReference type="PANTHER" id="PTHR30461:SF23">
    <property type="entry name" value="DNA RECOMBINASE-RELATED"/>
    <property type="match status" value="1"/>
</dbReference>
<sequence>MLKVATFSRTSTDNISQSKSIENQEDVYKSWIEKNNCVLYKNYIDEGISGTKGKYRVEWKELIQDGKEKKYDILLSKSYSRFGRNMVETLSAIKELREAGIRIIFIEDNLDSTKDTTNFGLFSWLAEMESKKTSERIKTVFDNFKEKGKIYNCIAPWGYDYDIEKKNFVINDVEASIIRRIFKLYVQGNGTTRIANILTSEGIKGKNGGVIRGNTIKNTILNEVYVGTLVQGKSEGIDVTISKRNKIEQEKWVKHLNNHEAIITYETFIEANKIFKVNSEKAKKHRYSIKGIERSSNASLFSNLLICSNCGASITIRRKKGKKIHYNCSEYEKVGVSVGHTSNRIDEDFLIEYILFRLNELIERDFDIININANVDIKKELESQLQSVEKSINEQMKKTRNLINLYDEKVISMNQFKLENETISNTLDSLMKNKEVLEDKIKNIPQETGSFKKDVESVLKIPVEQWNNSMLKTIIKKIYINNDGTINIQWIIEG</sequence>
<accession>A0ABS2FI77</accession>
<evidence type="ECO:0000259" key="2">
    <source>
        <dbReference type="PROSITE" id="PS51736"/>
    </source>
</evidence>
<dbReference type="RefSeq" id="WP_204572351.1">
    <property type="nucleotide sequence ID" value="NZ_JACJLL010000057.1"/>
</dbReference>
<evidence type="ECO:0000259" key="3">
    <source>
        <dbReference type="PROSITE" id="PS51737"/>
    </source>
</evidence>
<organism evidence="4 5">
    <name type="scientific">Clostridium saudiense</name>
    <dbReference type="NCBI Taxonomy" id="1414720"/>
    <lineage>
        <taxon>Bacteria</taxon>
        <taxon>Bacillati</taxon>
        <taxon>Bacillota</taxon>
        <taxon>Clostridia</taxon>
        <taxon>Eubacteriales</taxon>
        <taxon>Clostridiaceae</taxon>
        <taxon>Clostridium</taxon>
    </lineage>
</organism>
<evidence type="ECO:0000256" key="1">
    <source>
        <dbReference type="SAM" id="Coils"/>
    </source>
</evidence>
<dbReference type="InterPro" id="IPR025827">
    <property type="entry name" value="Zn_ribbon_recom_dom"/>
</dbReference>
<evidence type="ECO:0000313" key="4">
    <source>
        <dbReference type="EMBL" id="MBM6819686.1"/>
    </source>
</evidence>
<name>A0ABS2FI77_9CLOT</name>
<dbReference type="Gene3D" id="3.90.1750.20">
    <property type="entry name" value="Putative Large Serine Recombinase, Chain B, Domain 2"/>
    <property type="match status" value="1"/>
</dbReference>
<dbReference type="InterPro" id="IPR036162">
    <property type="entry name" value="Resolvase-like_N_sf"/>
</dbReference>
<proteinExistence type="predicted"/>
<keyword evidence="5" id="KW-1185">Reference proteome</keyword>
<feature type="domain" description="Resolvase/invertase-type recombinase catalytic" evidence="2">
    <location>
        <begin position="3"/>
        <end position="148"/>
    </location>
</feature>
<dbReference type="PANTHER" id="PTHR30461">
    <property type="entry name" value="DNA-INVERTASE FROM LAMBDOID PROPHAGE"/>
    <property type="match status" value="1"/>
</dbReference>
<feature type="domain" description="Recombinase" evidence="3">
    <location>
        <begin position="156"/>
        <end position="281"/>
    </location>
</feature>
<dbReference type="Gene3D" id="3.40.50.1390">
    <property type="entry name" value="Resolvase, N-terminal catalytic domain"/>
    <property type="match status" value="1"/>
</dbReference>
<protein>
    <submittedName>
        <fullName evidence="4">Recombinase family protein</fullName>
    </submittedName>
</protein>
<evidence type="ECO:0000313" key="5">
    <source>
        <dbReference type="Proteomes" id="UP000767334"/>
    </source>
</evidence>
<dbReference type="Proteomes" id="UP000767334">
    <property type="component" value="Unassembled WGS sequence"/>
</dbReference>
<dbReference type="InterPro" id="IPR050639">
    <property type="entry name" value="SSR_resolvase"/>
</dbReference>
<dbReference type="SUPFAM" id="SSF53041">
    <property type="entry name" value="Resolvase-like"/>
    <property type="match status" value="1"/>
</dbReference>
<dbReference type="EMBL" id="JACJLL010000057">
    <property type="protein sequence ID" value="MBM6819686.1"/>
    <property type="molecule type" value="Genomic_DNA"/>
</dbReference>
<dbReference type="InterPro" id="IPR006119">
    <property type="entry name" value="Resolv_N"/>
</dbReference>
<feature type="coiled-coil region" evidence="1">
    <location>
        <begin position="378"/>
        <end position="447"/>
    </location>
</feature>
<dbReference type="PROSITE" id="PS51737">
    <property type="entry name" value="RECOMBINASE_DNA_BIND"/>
    <property type="match status" value="1"/>
</dbReference>
<dbReference type="InterPro" id="IPR038109">
    <property type="entry name" value="DNA_bind_recomb_sf"/>
</dbReference>
<dbReference type="SMART" id="SM00857">
    <property type="entry name" value="Resolvase"/>
    <property type="match status" value="1"/>
</dbReference>
<keyword evidence="1" id="KW-0175">Coiled coil</keyword>
<comment type="caution">
    <text evidence="4">The sequence shown here is derived from an EMBL/GenBank/DDBJ whole genome shotgun (WGS) entry which is preliminary data.</text>
</comment>
<dbReference type="Pfam" id="PF00239">
    <property type="entry name" value="Resolvase"/>
    <property type="match status" value="1"/>
</dbReference>
<reference evidence="4 5" key="1">
    <citation type="journal article" date="2021" name="Sci. Rep.">
        <title>The distribution of antibiotic resistance genes in chicken gut microbiota commensals.</title>
        <authorList>
            <person name="Juricova H."/>
            <person name="Matiasovicova J."/>
            <person name="Kubasova T."/>
            <person name="Cejkova D."/>
            <person name="Rychlik I."/>
        </authorList>
    </citation>
    <scope>NUCLEOTIDE SEQUENCE [LARGE SCALE GENOMIC DNA]</scope>
    <source>
        <strain evidence="4 5">An435</strain>
    </source>
</reference>